<keyword evidence="3" id="KW-1185">Reference proteome</keyword>
<dbReference type="RefSeq" id="XP_005821498.1">
    <property type="nucleotide sequence ID" value="XM_005821441.1"/>
</dbReference>
<accession>L1IE63</accession>
<reference evidence="2" key="3">
    <citation type="submission" date="2016-03" db="UniProtKB">
        <authorList>
            <consortium name="EnsemblProtists"/>
        </authorList>
    </citation>
    <scope>IDENTIFICATION</scope>
</reference>
<reference evidence="1 3" key="1">
    <citation type="journal article" date="2012" name="Nature">
        <title>Algal genomes reveal evolutionary mosaicism and the fate of nucleomorphs.</title>
        <authorList>
            <consortium name="DOE Joint Genome Institute"/>
            <person name="Curtis B.A."/>
            <person name="Tanifuji G."/>
            <person name="Burki F."/>
            <person name="Gruber A."/>
            <person name="Irimia M."/>
            <person name="Maruyama S."/>
            <person name="Arias M.C."/>
            <person name="Ball S.G."/>
            <person name="Gile G.H."/>
            <person name="Hirakawa Y."/>
            <person name="Hopkins J.F."/>
            <person name="Kuo A."/>
            <person name="Rensing S.A."/>
            <person name="Schmutz J."/>
            <person name="Symeonidi A."/>
            <person name="Elias M."/>
            <person name="Eveleigh R.J."/>
            <person name="Herman E.K."/>
            <person name="Klute M.J."/>
            <person name="Nakayama T."/>
            <person name="Obornik M."/>
            <person name="Reyes-Prieto A."/>
            <person name="Armbrust E.V."/>
            <person name="Aves S.J."/>
            <person name="Beiko R.G."/>
            <person name="Coutinho P."/>
            <person name="Dacks J.B."/>
            <person name="Durnford D.G."/>
            <person name="Fast N.M."/>
            <person name="Green B.R."/>
            <person name="Grisdale C.J."/>
            <person name="Hempel F."/>
            <person name="Henrissat B."/>
            <person name="Hoppner M.P."/>
            <person name="Ishida K."/>
            <person name="Kim E."/>
            <person name="Koreny L."/>
            <person name="Kroth P.G."/>
            <person name="Liu Y."/>
            <person name="Malik S.B."/>
            <person name="Maier U.G."/>
            <person name="McRose D."/>
            <person name="Mock T."/>
            <person name="Neilson J.A."/>
            <person name="Onodera N.T."/>
            <person name="Poole A.M."/>
            <person name="Pritham E.J."/>
            <person name="Richards T.A."/>
            <person name="Rocap G."/>
            <person name="Roy S.W."/>
            <person name="Sarai C."/>
            <person name="Schaack S."/>
            <person name="Shirato S."/>
            <person name="Slamovits C.H."/>
            <person name="Spencer D.F."/>
            <person name="Suzuki S."/>
            <person name="Worden A.Z."/>
            <person name="Zauner S."/>
            <person name="Barry K."/>
            <person name="Bell C."/>
            <person name="Bharti A.K."/>
            <person name="Crow J.A."/>
            <person name="Grimwood J."/>
            <person name="Kramer R."/>
            <person name="Lindquist E."/>
            <person name="Lucas S."/>
            <person name="Salamov A."/>
            <person name="McFadden G.I."/>
            <person name="Lane C.E."/>
            <person name="Keeling P.J."/>
            <person name="Gray M.W."/>
            <person name="Grigoriev I.V."/>
            <person name="Archibald J.M."/>
        </authorList>
    </citation>
    <scope>NUCLEOTIDE SEQUENCE</scope>
    <source>
        <strain evidence="1 3">CCMP2712</strain>
    </source>
</reference>
<dbReference type="GeneID" id="17291260"/>
<evidence type="ECO:0000313" key="1">
    <source>
        <dbReference type="EMBL" id="EKX34518.1"/>
    </source>
</evidence>
<gene>
    <name evidence="1" type="ORF">GUITHDRAFT_147132</name>
</gene>
<protein>
    <submittedName>
        <fullName evidence="1 2">Uncharacterized protein</fullName>
    </submittedName>
</protein>
<name>L1IE63_GUITC</name>
<sequence length="1149" mass="128553">MKPCPPEFERRIQSSTSAARSGCCGSFVWLADNDAASNSVLLTWWKFSGERGGASASDTICLRGRSMDNLRVLVIYEGSEFGSEAPQYSMAVAYQDGLAIYRLNSSSNVDFRVWEDLGLVAGEGTALCSLQDYIIGCNTPGELFVFKDEGMQQSLEAGLEVFQQGALYQRLLAPVGKWWQGDTGVSYVKSIIAHKISTITGEAKSSSGSNFLVFVLTEHEVYKWVLSVSESEDRSCVVSQKPICKSKSAMSGVAKFVDFVMEYSYGSSNRWQESCLQVLASQDDDRKAVFFLQLSDLNQLRPCQVLPSNPRVGGDFKILPPTISFDPPVMNLHFASSKRLLSVRCGSFHNENQYEDETDWCLGPDDAVMAWGTSMLERNRHSDLILLLPTAICSFQSSQGDLGLQGSAGIVLKMLRSGAADHQILQETVQLVHSSNEEEIKSRSRLSDSRAIFLDLVREETLDPNLDPDSVLGEKWMYVQHIENKIRVFKEYRTKIKEIFQNGELAGIVDGLERYHDRMKACSLLISLPSLLPGSSFLSEAIEATVDVWEGENSLRPWAVSWRKFWEKSSKVEHILKGLTSKMAQRLSSFSQSPQPEQWREIIAMVLEAATVCQQLFSSLLREGSSVMIDADLSEELDQLLVPHMLNVDSLTDLSQLINMVTEICVIARRQGQVHHDKYSAENSLADLQVLHVRLMQLVMEWPSMKALIFNEANLSAPMRLGVRVRTGEVLRGACRYVDLWHFSNLDRLELRVKLAEEFEAIDVLVTISLQELTGEILELPCSYSHALVASLNPLATHRLLPAFSSILRLARSTLAFVMISVEFFSGESEAIVRSKQEHYNDIWAERFKSKDYAKKLLQRMREMDVRHLWSPPFRSYDFTSDLSDYLGASDNLSWVNALRSKEHYAQLGKGYSDEHSLAYASQQLLSMSRFAQDAHQSYSMLSLAKLSAEAARRHAGTLGLMPEEAKILSGMGARLASFSCSLPCLPCSVSPNPSLPPPDLDAALHNAQVQFRPEGVRVEEPSSLWELEKVHCSSTLASAHCRCQTTRECIECAMEERSKERKHLLLQDAMLLLGHWPAAPGSSDVSETWRSHYRKLMQAAEELSDAGQSYPKLLVEMALGTSRASSSSIRWPQDSLQYRLLLSDSRGG</sequence>
<dbReference type="PaxDb" id="55529-EKX34518"/>
<dbReference type="EMBL" id="JH993107">
    <property type="protein sequence ID" value="EKX34518.1"/>
    <property type="molecule type" value="Genomic_DNA"/>
</dbReference>
<dbReference type="EnsemblProtists" id="EKX34518">
    <property type="protein sequence ID" value="EKX34518"/>
    <property type="gene ID" value="GUITHDRAFT_147132"/>
</dbReference>
<evidence type="ECO:0000313" key="3">
    <source>
        <dbReference type="Proteomes" id="UP000011087"/>
    </source>
</evidence>
<proteinExistence type="predicted"/>
<organism evidence="1">
    <name type="scientific">Guillardia theta (strain CCMP2712)</name>
    <name type="common">Cryptophyte</name>
    <dbReference type="NCBI Taxonomy" id="905079"/>
    <lineage>
        <taxon>Eukaryota</taxon>
        <taxon>Cryptophyceae</taxon>
        <taxon>Pyrenomonadales</taxon>
        <taxon>Geminigeraceae</taxon>
        <taxon>Guillardia</taxon>
    </lineage>
</organism>
<evidence type="ECO:0000313" key="2">
    <source>
        <dbReference type="EnsemblProtists" id="EKX34518"/>
    </source>
</evidence>
<reference evidence="3" key="2">
    <citation type="submission" date="2012-11" db="EMBL/GenBank/DDBJ databases">
        <authorList>
            <person name="Kuo A."/>
            <person name="Curtis B.A."/>
            <person name="Tanifuji G."/>
            <person name="Burki F."/>
            <person name="Gruber A."/>
            <person name="Irimia M."/>
            <person name="Maruyama S."/>
            <person name="Arias M.C."/>
            <person name="Ball S.G."/>
            <person name="Gile G.H."/>
            <person name="Hirakawa Y."/>
            <person name="Hopkins J.F."/>
            <person name="Rensing S.A."/>
            <person name="Schmutz J."/>
            <person name="Symeonidi A."/>
            <person name="Elias M."/>
            <person name="Eveleigh R.J."/>
            <person name="Herman E.K."/>
            <person name="Klute M.J."/>
            <person name="Nakayama T."/>
            <person name="Obornik M."/>
            <person name="Reyes-Prieto A."/>
            <person name="Armbrust E.V."/>
            <person name="Aves S.J."/>
            <person name="Beiko R.G."/>
            <person name="Coutinho P."/>
            <person name="Dacks J.B."/>
            <person name="Durnford D.G."/>
            <person name="Fast N.M."/>
            <person name="Green B.R."/>
            <person name="Grisdale C."/>
            <person name="Hempe F."/>
            <person name="Henrissat B."/>
            <person name="Hoppner M.P."/>
            <person name="Ishida K.-I."/>
            <person name="Kim E."/>
            <person name="Koreny L."/>
            <person name="Kroth P.G."/>
            <person name="Liu Y."/>
            <person name="Malik S.-B."/>
            <person name="Maier U.G."/>
            <person name="McRose D."/>
            <person name="Mock T."/>
            <person name="Neilson J.A."/>
            <person name="Onodera N.T."/>
            <person name="Poole A.M."/>
            <person name="Pritham E.J."/>
            <person name="Richards T.A."/>
            <person name="Rocap G."/>
            <person name="Roy S.W."/>
            <person name="Sarai C."/>
            <person name="Schaack S."/>
            <person name="Shirato S."/>
            <person name="Slamovits C.H."/>
            <person name="Spencer D.F."/>
            <person name="Suzuki S."/>
            <person name="Worden A.Z."/>
            <person name="Zauner S."/>
            <person name="Barry K."/>
            <person name="Bell C."/>
            <person name="Bharti A.K."/>
            <person name="Crow J.A."/>
            <person name="Grimwood J."/>
            <person name="Kramer R."/>
            <person name="Lindquist E."/>
            <person name="Lucas S."/>
            <person name="Salamov A."/>
            <person name="McFadden G.I."/>
            <person name="Lane C.E."/>
            <person name="Keeling P.J."/>
            <person name="Gray M.W."/>
            <person name="Grigoriev I.V."/>
            <person name="Archibald J.M."/>
        </authorList>
    </citation>
    <scope>NUCLEOTIDE SEQUENCE</scope>
    <source>
        <strain evidence="3">CCMP2712</strain>
    </source>
</reference>
<dbReference type="HOGENOM" id="CLU_276757_0_0_1"/>
<dbReference type="KEGG" id="gtt:GUITHDRAFT_147132"/>
<dbReference type="Proteomes" id="UP000011087">
    <property type="component" value="Unassembled WGS sequence"/>
</dbReference>
<dbReference type="AlphaFoldDB" id="L1IE63"/>